<dbReference type="SUPFAM" id="SSF109604">
    <property type="entry name" value="HD-domain/PDEase-like"/>
    <property type="match status" value="1"/>
</dbReference>
<dbReference type="InterPro" id="IPR033655">
    <property type="entry name" value="TGS_RelA/SpoT"/>
</dbReference>
<evidence type="ECO:0000256" key="6">
    <source>
        <dbReference type="RuleBase" id="RU003847"/>
    </source>
</evidence>
<dbReference type="GO" id="GO:0015969">
    <property type="term" value="P:guanosine tetraphosphate metabolic process"/>
    <property type="evidence" value="ECO:0007669"/>
    <property type="project" value="InterPro"/>
</dbReference>
<dbReference type="GO" id="GO:0005886">
    <property type="term" value="C:plasma membrane"/>
    <property type="evidence" value="ECO:0007669"/>
    <property type="project" value="TreeGrafter"/>
</dbReference>
<dbReference type="SMART" id="SM00954">
    <property type="entry name" value="RelA_SpoT"/>
    <property type="match status" value="1"/>
</dbReference>
<dbReference type="PANTHER" id="PTHR21262">
    <property type="entry name" value="GUANOSINE-3',5'-BIS DIPHOSPHATE 3'-PYROPHOSPHOHYDROLASE"/>
    <property type="match status" value="1"/>
</dbReference>
<dbReference type="NCBIfam" id="TIGR00691">
    <property type="entry name" value="spoT_relA"/>
    <property type="match status" value="1"/>
</dbReference>
<feature type="region of interest" description="Disordered" evidence="7">
    <location>
        <begin position="544"/>
        <end position="569"/>
    </location>
</feature>
<dbReference type="GO" id="GO:0042594">
    <property type="term" value="P:response to starvation"/>
    <property type="evidence" value="ECO:0007669"/>
    <property type="project" value="TreeGrafter"/>
</dbReference>
<evidence type="ECO:0000256" key="1">
    <source>
        <dbReference type="ARBA" id="ARBA00019852"/>
    </source>
</evidence>
<dbReference type="GO" id="GO:0008893">
    <property type="term" value="F:guanosine-3',5'-bis(diphosphate) 3'-diphosphatase activity"/>
    <property type="evidence" value="ECO:0007669"/>
    <property type="project" value="TreeGrafter"/>
</dbReference>
<evidence type="ECO:0000259" key="9">
    <source>
        <dbReference type="PROSITE" id="PS51880"/>
    </source>
</evidence>
<dbReference type="SUPFAM" id="SSF81301">
    <property type="entry name" value="Nucleotidyltransferase"/>
    <property type="match status" value="1"/>
</dbReference>
<dbReference type="CDD" id="cd05399">
    <property type="entry name" value="NT_Rel-Spo_like"/>
    <property type="match status" value="1"/>
</dbReference>
<dbReference type="EMBL" id="JAYGII010000001">
    <property type="protein sequence ID" value="MEA5444213.1"/>
    <property type="molecule type" value="Genomic_DNA"/>
</dbReference>
<dbReference type="Pfam" id="PF04607">
    <property type="entry name" value="RelA_SpoT"/>
    <property type="match status" value="1"/>
</dbReference>
<evidence type="ECO:0000313" key="10">
    <source>
        <dbReference type="EMBL" id="MEA5444213.1"/>
    </source>
</evidence>
<feature type="region of interest" description="Disordered" evidence="7">
    <location>
        <begin position="1"/>
        <end position="28"/>
    </location>
</feature>
<keyword evidence="11" id="KW-1185">Reference proteome</keyword>
<name>A0AAP6JCC8_9GAMM</name>
<dbReference type="SUPFAM" id="SSF81271">
    <property type="entry name" value="TGS-like"/>
    <property type="match status" value="1"/>
</dbReference>
<evidence type="ECO:0000313" key="11">
    <source>
        <dbReference type="Proteomes" id="UP001302316"/>
    </source>
</evidence>
<comment type="function">
    <text evidence="6">In eubacteria ppGpp (guanosine 3'-diphosphate 5'-diphosphate) is a mediator of the stringent response that coordinates a variety of cellular activities in response to changes in nutritional abundance.</text>
</comment>
<dbReference type="FunFam" id="3.30.460.10:FF:000001">
    <property type="entry name" value="GTP pyrophosphokinase RelA"/>
    <property type="match status" value="1"/>
</dbReference>
<comment type="caution">
    <text evidence="10">The sequence shown here is derived from an EMBL/GenBank/DDBJ whole genome shotgun (WGS) entry which is preliminary data.</text>
</comment>
<evidence type="ECO:0000256" key="5">
    <source>
        <dbReference type="ARBA" id="ARBA00033308"/>
    </source>
</evidence>
<evidence type="ECO:0000256" key="4">
    <source>
        <dbReference type="ARBA" id="ARBA00032407"/>
    </source>
</evidence>
<reference evidence="10 11" key="1">
    <citation type="submission" date="2023-12" db="EMBL/GenBank/DDBJ databases">
        <title>Whole-genome sequencing of halo(alkali)philic microorganisms from hypersaline lakes.</title>
        <authorList>
            <person name="Sorokin D.Y."/>
            <person name="Merkel A.Y."/>
            <person name="Messina E."/>
            <person name="Yakimov M."/>
        </authorList>
    </citation>
    <scope>NUCLEOTIDE SEQUENCE [LARGE SCALE GENOMIC DNA]</scope>
    <source>
        <strain evidence="10 11">AB-CW1</strain>
    </source>
</reference>
<evidence type="ECO:0000259" key="8">
    <source>
        <dbReference type="PROSITE" id="PS51671"/>
    </source>
</evidence>
<dbReference type="Pfam" id="PF02824">
    <property type="entry name" value="TGS"/>
    <property type="match status" value="1"/>
</dbReference>
<evidence type="ECO:0000256" key="2">
    <source>
        <dbReference type="ARBA" id="ARBA00025704"/>
    </source>
</evidence>
<dbReference type="Gene3D" id="3.10.20.30">
    <property type="match status" value="1"/>
</dbReference>
<dbReference type="PROSITE" id="PS51880">
    <property type="entry name" value="TGS"/>
    <property type="match status" value="1"/>
</dbReference>
<sequence>MKPQAPSRAEQQPSLLQARSPHGEAERDQAAALLDPLDPSATARSRGVAAIVADLGMDPALEGAALLFPAVEAGQLSLEELRASFSTDVITLVEDMQRIPRFSDLGRAEPGQLLSRTQSEALRQMLLAMARDIRVVVLRLADQLYTMRSLRHAGREEQKAEAIATRELYAPLANRLGIWQLKWELEDLALRFLEPNSYHRIARALRETRRDREAYIDRVVARIQEEMRAAGIRADVYGRPKHIFSIWKKMQRKGLAFENLFDVRAVRILVDTVPQCYAALGVIHGLWHHIPHEFDDYIANPKENNYQSLHTAVFGPEDKPVEVQIRTWEMHRHAELGVAAHWRYKEGGGSKDPALEERIAWLRHLLEPGEPDDGDDELLDRFKSEVFEDRIYTLTPDGDIIDLPAHSTPLDFAYRVHTQVGHRCRGAKINGRIVSLNHELKNGDRVEILTGKNARPSRDWLVPQLGFVASNRARAKIRHWFRTQNQESHLEQGRQVVEREAARLGLTTPAWEELANEFKLQTGDEFLKAVGRGDITGDQVGQRLGRRLERERPTQDQVKTRPSKASQGGVRVRGIGDLATTMARCCSPVPGDPIVGFITRGRGVSIHRQDCGNMLRLADDQQERLIEVDWDQGEGQGYATELLVEAWDRQGLLRDITTLLGNDGVNITHVSTRTDPANNIAQIQLTVELANLDQLSQTLQRLVQLPNITEARRVSQ</sequence>
<dbReference type="GO" id="GO:0008728">
    <property type="term" value="F:GTP diphosphokinase activity"/>
    <property type="evidence" value="ECO:0007669"/>
    <property type="project" value="TreeGrafter"/>
</dbReference>
<dbReference type="Gene3D" id="3.30.70.260">
    <property type="match status" value="1"/>
</dbReference>
<dbReference type="InterPro" id="IPR007685">
    <property type="entry name" value="RelA_SpoT"/>
</dbReference>
<dbReference type="AlphaFoldDB" id="A0AAP6JCC8"/>
<protein>
    <recommendedName>
        <fullName evidence="1">GTP pyrophosphokinase</fullName>
    </recommendedName>
    <alternativeName>
        <fullName evidence="4">(p)ppGpp synthase</fullName>
    </alternativeName>
    <alternativeName>
        <fullName evidence="3">ATP:GTP 3'-pyrophosphotransferase</fullName>
    </alternativeName>
    <alternativeName>
        <fullName evidence="5">ppGpp synthase I</fullName>
    </alternativeName>
</protein>
<dbReference type="RefSeq" id="WP_346049192.1">
    <property type="nucleotide sequence ID" value="NZ_JAYGII010000001.1"/>
</dbReference>
<organism evidence="10 11">
    <name type="scientific">Natronospira elongata</name>
    <dbReference type="NCBI Taxonomy" id="3110268"/>
    <lineage>
        <taxon>Bacteria</taxon>
        <taxon>Pseudomonadati</taxon>
        <taxon>Pseudomonadota</taxon>
        <taxon>Gammaproteobacteria</taxon>
        <taxon>Natronospirales</taxon>
        <taxon>Natronospiraceae</taxon>
        <taxon>Natronospira</taxon>
    </lineage>
</organism>
<dbReference type="Pfam" id="PF13328">
    <property type="entry name" value="HD_4"/>
    <property type="match status" value="1"/>
</dbReference>
<dbReference type="InterPro" id="IPR045600">
    <property type="entry name" value="RelA/SpoT_AH_RIS"/>
</dbReference>
<dbReference type="InterPro" id="IPR043519">
    <property type="entry name" value="NT_sf"/>
</dbReference>
<proteinExistence type="inferred from homology"/>
<comment type="similarity">
    <text evidence="6">Belongs to the relA/spoT family.</text>
</comment>
<comment type="pathway">
    <text evidence="2">Purine metabolism.</text>
</comment>
<accession>A0AAP6JCC8</accession>
<dbReference type="InterPro" id="IPR004811">
    <property type="entry name" value="RelA/Spo_fam"/>
</dbReference>
<dbReference type="CDD" id="cd01668">
    <property type="entry name" value="TGS_RSH"/>
    <property type="match status" value="1"/>
</dbReference>
<gene>
    <name evidence="10" type="primary">relA</name>
    <name evidence="10" type="ORF">VCB98_00075</name>
</gene>
<dbReference type="NCBIfam" id="NF008124">
    <property type="entry name" value="PRK10872.1"/>
    <property type="match status" value="1"/>
</dbReference>
<feature type="domain" description="TGS" evidence="9">
    <location>
        <begin position="387"/>
        <end position="450"/>
    </location>
</feature>
<feature type="domain" description="ACT" evidence="8">
    <location>
        <begin position="641"/>
        <end position="716"/>
    </location>
</feature>
<evidence type="ECO:0000256" key="7">
    <source>
        <dbReference type="SAM" id="MobiDB-lite"/>
    </source>
</evidence>
<dbReference type="FunFam" id="3.10.20.30:FF:000002">
    <property type="entry name" value="GTP pyrophosphokinase (RelA/SpoT)"/>
    <property type="match status" value="1"/>
</dbReference>
<dbReference type="Pfam" id="PF19296">
    <property type="entry name" value="RelA_AH_RIS"/>
    <property type="match status" value="1"/>
</dbReference>
<dbReference type="Gene3D" id="3.30.460.10">
    <property type="entry name" value="Beta Polymerase, domain 2"/>
    <property type="match status" value="1"/>
</dbReference>
<keyword evidence="10" id="KW-0808">Transferase</keyword>
<dbReference type="InterPro" id="IPR045865">
    <property type="entry name" value="ACT-like_dom_sf"/>
</dbReference>
<dbReference type="InterPro" id="IPR012675">
    <property type="entry name" value="Beta-grasp_dom_sf"/>
</dbReference>
<dbReference type="CDD" id="cd04876">
    <property type="entry name" value="ACT_RelA-SpoT"/>
    <property type="match status" value="1"/>
</dbReference>
<dbReference type="InterPro" id="IPR004095">
    <property type="entry name" value="TGS"/>
</dbReference>
<dbReference type="Gene3D" id="1.10.3210.10">
    <property type="entry name" value="Hypothetical protein af1432"/>
    <property type="match status" value="1"/>
</dbReference>
<dbReference type="Pfam" id="PF13291">
    <property type="entry name" value="ACT_4"/>
    <property type="match status" value="1"/>
</dbReference>
<dbReference type="InterPro" id="IPR002912">
    <property type="entry name" value="ACT_dom"/>
</dbReference>
<evidence type="ECO:0000256" key="3">
    <source>
        <dbReference type="ARBA" id="ARBA00029754"/>
    </source>
</evidence>
<dbReference type="Proteomes" id="UP001302316">
    <property type="component" value="Unassembled WGS sequence"/>
</dbReference>
<dbReference type="PANTHER" id="PTHR21262:SF31">
    <property type="entry name" value="GTP PYROPHOSPHOKINASE"/>
    <property type="match status" value="1"/>
</dbReference>
<dbReference type="InterPro" id="IPR012676">
    <property type="entry name" value="TGS-like"/>
</dbReference>
<dbReference type="PROSITE" id="PS51671">
    <property type="entry name" value="ACT"/>
    <property type="match status" value="1"/>
</dbReference>
<dbReference type="GO" id="GO:0015949">
    <property type="term" value="P:nucleobase-containing small molecule interconversion"/>
    <property type="evidence" value="ECO:0007669"/>
    <property type="project" value="UniProtKB-ARBA"/>
</dbReference>
<dbReference type="SUPFAM" id="SSF55021">
    <property type="entry name" value="ACT-like"/>
    <property type="match status" value="1"/>
</dbReference>